<dbReference type="AlphaFoldDB" id="A0A382C8T5"/>
<protein>
    <submittedName>
        <fullName evidence="1">Uncharacterized protein</fullName>
    </submittedName>
</protein>
<name>A0A382C8T5_9ZZZZ</name>
<reference evidence="1" key="1">
    <citation type="submission" date="2018-05" db="EMBL/GenBank/DDBJ databases">
        <authorList>
            <person name="Lanie J.A."/>
            <person name="Ng W.-L."/>
            <person name="Kazmierczak K.M."/>
            <person name="Andrzejewski T.M."/>
            <person name="Davidsen T.M."/>
            <person name="Wayne K.J."/>
            <person name="Tettelin H."/>
            <person name="Glass J.I."/>
            <person name="Rusch D."/>
            <person name="Podicherti R."/>
            <person name="Tsui H.-C.T."/>
            <person name="Winkler M.E."/>
        </authorList>
    </citation>
    <scope>NUCLEOTIDE SEQUENCE</scope>
</reference>
<gene>
    <name evidence="1" type="ORF">METZ01_LOCUS175330</name>
</gene>
<feature type="non-terminal residue" evidence="1">
    <location>
        <position position="39"/>
    </location>
</feature>
<organism evidence="1">
    <name type="scientific">marine metagenome</name>
    <dbReference type="NCBI Taxonomy" id="408172"/>
    <lineage>
        <taxon>unclassified sequences</taxon>
        <taxon>metagenomes</taxon>
        <taxon>ecological metagenomes</taxon>
    </lineage>
</organism>
<proteinExistence type="predicted"/>
<dbReference type="EMBL" id="UINC01033339">
    <property type="protein sequence ID" value="SVB22476.1"/>
    <property type="molecule type" value="Genomic_DNA"/>
</dbReference>
<evidence type="ECO:0000313" key="1">
    <source>
        <dbReference type="EMBL" id="SVB22476.1"/>
    </source>
</evidence>
<accession>A0A382C8T5</accession>
<sequence>MPFFVKYAINARSKSFIGKIYLTITKSTHHPTNKKPYEG</sequence>